<reference evidence="1 2" key="1">
    <citation type="journal article" date="2019" name="Nat. Ecol. Evol.">
        <title>Megaphylogeny resolves global patterns of mushroom evolution.</title>
        <authorList>
            <person name="Varga T."/>
            <person name="Krizsan K."/>
            <person name="Foldi C."/>
            <person name="Dima B."/>
            <person name="Sanchez-Garcia M."/>
            <person name="Sanchez-Ramirez S."/>
            <person name="Szollosi G.J."/>
            <person name="Szarkandi J.G."/>
            <person name="Papp V."/>
            <person name="Albert L."/>
            <person name="Andreopoulos W."/>
            <person name="Angelini C."/>
            <person name="Antonin V."/>
            <person name="Barry K.W."/>
            <person name="Bougher N.L."/>
            <person name="Buchanan P."/>
            <person name="Buyck B."/>
            <person name="Bense V."/>
            <person name="Catcheside P."/>
            <person name="Chovatia M."/>
            <person name="Cooper J."/>
            <person name="Damon W."/>
            <person name="Desjardin D."/>
            <person name="Finy P."/>
            <person name="Geml J."/>
            <person name="Haridas S."/>
            <person name="Hughes K."/>
            <person name="Justo A."/>
            <person name="Karasinski D."/>
            <person name="Kautmanova I."/>
            <person name="Kiss B."/>
            <person name="Kocsube S."/>
            <person name="Kotiranta H."/>
            <person name="LaButti K.M."/>
            <person name="Lechner B.E."/>
            <person name="Liimatainen K."/>
            <person name="Lipzen A."/>
            <person name="Lukacs Z."/>
            <person name="Mihaltcheva S."/>
            <person name="Morgado L.N."/>
            <person name="Niskanen T."/>
            <person name="Noordeloos M.E."/>
            <person name="Ohm R.A."/>
            <person name="Ortiz-Santana B."/>
            <person name="Ovrebo C."/>
            <person name="Racz N."/>
            <person name="Riley R."/>
            <person name="Savchenko A."/>
            <person name="Shiryaev A."/>
            <person name="Soop K."/>
            <person name="Spirin V."/>
            <person name="Szebenyi C."/>
            <person name="Tomsovsky M."/>
            <person name="Tulloss R.E."/>
            <person name="Uehling J."/>
            <person name="Grigoriev I.V."/>
            <person name="Vagvolgyi C."/>
            <person name="Papp T."/>
            <person name="Martin F.M."/>
            <person name="Miettinen O."/>
            <person name="Hibbett D.S."/>
            <person name="Nagy L.G."/>
        </authorList>
    </citation>
    <scope>NUCLEOTIDE SEQUENCE [LARGE SCALE GENOMIC DNA]</scope>
    <source>
        <strain evidence="1 2">NL-1719</strain>
    </source>
</reference>
<organism evidence="1 2">
    <name type="scientific">Pluteus cervinus</name>
    <dbReference type="NCBI Taxonomy" id="181527"/>
    <lineage>
        <taxon>Eukaryota</taxon>
        <taxon>Fungi</taxon>
        <taxon>Dikarya</taxon>
        <taxon>Basidiomycota</taxon>
        <taxon>Agaricomycotina</taxon>
        <taxon>Agaricomycetes</taxon>
        <taxon>Agaricomycetidae</taxon>
        <taxon>Agaricales</taxon>
        <taxon>Pluteineae</taxon>
        <taxon>Pluteaceae</taxon>
        <taxon>Pluteus</taxon>
    </lineage>
</organism>
<accession>A0ACD3A174</accession>
<keyword evidence="2" id="KW-1185">Reference proteome</keyword>
<sequence>MQLTFLSAILLAAYVVPAALADTVPGGNWLCPQTNWGGVCEDIVFGLGVCQISTNVISGGVLGSIGPNKHTVCFGFNSDSCIGNLNWGFAYPGDSTAGVSSGNPWGNHVKSIVCYETNVPSS</sequence>
<protein>
    <submittedName>
        <fullName evidence="1">Uncharacterized protein</fullName>
    </submittedName>
</protein>
<evidence type="ECO:0000313" key="1">
    <source>
        <dbReference type="EMBL" id="TFK59455.1"/>
    </source>
</evidence>
<gene>
    <name evidence="1" type="ORF">BDN72DRAFT_851286</name>
</gene>
<proteinExistence type="predicted"/>
<name>A0ACD3A174_9AGAR</name>
<evidence type="ECO:0000313" key="2">
    <source>
        <dbReference type="Proteomes" id="UP000308600"/>
    </source>
</evidence>
<dbReference type="Proteomes" id="UP000308600">
    <property type="component" value="Unassembled WGS sequence"/>
</dbReference>
<dbReference type="EMBL" id="ML208974">
    <property type="protein sequence ID" value="TFK59455.1"/>
    <property type="molecule type" value="Genomic_DNA"/>
</dbReference>